<dbReference type="Gene3D" id="3.30.470.20">
    <property type="entry name" value="ATP-grasp fold, B domain"/>
    <property type="match status" value="1"/>
</dbReference>
<dbReference type="Pfam" id="PF00076">
    <property type="entry name" value="RRM_1"/>
    <property type="match status" value="2"/>
</dbReference>
<feature type="compositionally biased region" description="Low complexity" evidence="4">
    <location>
        <begin position="394"/>
        <end position="425"/>
    </location>
</feature>
<feature type="compositionally biased region" description="Gly residues" evidence="4">
    <location>
        <begin position="8"/>
        <end position="30"/>
    </location>
</feature>
<dbReference type="Gene3D" id="3.30.70.330">
    <property type="match status" value="2"/>
</dbReference>
<evidence type="ECO:0000256" key="3">
    <source>
        <dbReference type="PROSITE-ProRule" id="PRU00176"/>
    </source>
</evidence>
<dbReference type="PANTHER" id="PTHR46069:SF1">
    <property type="entry name" value="CHROMOSOME UNDETERMINED SCAFFOLD_125, WHOLE GENOME SHOTGUN SEQUENCE"/>
    <property type="match status" value="1"/>
</dbReference>
<protein>
    <recommendedName>
        <fullName evidence="5">RRM domain-containing protein</fullName>
    </recommendedName>
</protein>
<dbReference type="PRINTS" id="PR00961">
    <property type="entry name" value="HUDSXLRNA"/>
</dbReference>
<dbReference type="Proteomes" id="UP000626109">
    <property type="component" value="Unassembled WGS sequence"/>
</dbReference>
<feature type="domain" description="RRM" evidence="5">
    <location>
        <begin position="205"/>
        <end position="283"/>
    </location>
</feature>
<name>A0A813IFQ4_POLGL</name>
<reference evidence="6" key="1">
    <citation type="submission" date="2021-02" db="EMBL/GenBank/DDBJ databases">
        <authorList>
            <person name="Dougan E. K."/>
            <person name="Rhodes N."/>
            <person name="Thang M."/>
            <person name="Chan C."/>
        </authorList>
    </citation>
    <scope>NUCLEOTIDE SEQUENCE</scope>
</reference>
<proteinExistence type="predicted"/>
<dbReference type="PROSITE" id="PS50102">
    <property type="entry name" value="RRM"/>
    <property type="match status" value="2"/>
</dbReference>
<comment type="caution">
    <text evidence="6">The sequence shown here is derived from an EMBL/GenBank/DDBJ whole genome shotgun (WGS) entry which is preliminary data.</text>
</comment>
<sequence length="971" mass="104219">WANTDVSGKGGGDFGGKGAGGPEGGWGDGSGSNSTPSDNLYIKGLPPNMAEEDIRKVFGPYGAIASCRILQACAVNTDPAGETIIMMRMGELVQARWLVDNLHGNIPQGLTKPIMVKYAQERSFKGKGFDGGKGSGSWGGGSDAGFGGGWGGGKAGGGWGDRYEPYGRGGGKGGKGKGKEGGGKGFEVGIGRVPCQKLLDGSDPTDLYVKGLPPDASELYLYKVFSPFGAIESAHAMVNWDGSLSGVGFVKFHRPEDAELAARTVSATKLPDGYHLLVQQKRPKGTQDSWSGGGNSWGGDGQQQLRPGSEPSASVVSAFAVSVQFVGARVTAVEPFLADAAYRCGQAPMSPEQQTAERSAVPERAASVPMLLPAITGRCVEPVARPGKPPQPRSAPGLGSSGSGSTASGGSTPAGSQSRQSSAAAPVTLRPSEILSSAKRRSLSSAYPERRPAEVEDESQAGVNSAPLARQVRPESADKAGSAKARRDTSRKRSLKSLATVPLGANRVVEAAKGDVKAAPRGPKLLYVAQFGNNSSLIRQLMRTRPGWAPGPGDPGNSAGKTFYDEHRVKVNASADLPDFHFLWSQYQVKAFMDAMAEKSPGWCVTLNEENTIKMKRTSENPQEAPPVPPPVRIHNHFEGNACLTSKAGLRETMMAYYTSHGRDPFAALPLTFVMRNSSDPEFALWQRAFGEIGDAKGQRLWLLKPGQNANRGNGIKVCDSEEEVRKHLDSKERLFVVQKYMELPMLVHKRKFDIRAYCLVTQDPADGALRAYWYPGAYLRTTSVEYSTKTKDKMVHLNNDAVQKTGEDYGKFESANKLSLTEFQKYLDENHAKDGLSVQGMLVPQMRSLVADAIKAAAQKLNPRNLEHCFEVFGFDFMVDAGFRAWVIEVNTNPCLELCTSYMSSLIPKMLDEAFQLSLDVIFPQGAAPPRASSRRGDEGVSNSWELIYCSTAPDAKELSCSWLPEMPGE</sequence>
<keyword evidence="2 3" id="KW-0694">RNA-binding</keyword>
<dbReference type="GO" id="GO:1990904">
    <property type="term" value="C:ribonucleoprotein complex"/>
    <property type="evidence" value="ECO:0007669"/>
    <property type="project" value="InterPro"/>
</dbReference>
<dbReference type="AlphaFoldDB" id="A0A813IFQ4"/>
<dbReference type="InterPro" id="IPR000504">
    <property type="entry name" value="RRM_dom"/>
</dbReference>
<feature type="region of interest" description="Disordered" evidence="4">
    <location>
        <begin position="281"/>
        <end position="310"/>
    </location>
</feature>
<dbReference type="SUPFAM" id="SSF54928">
    <property type="entry name" value="RNA-binding domain, RBD"/>
    <property type="match status" value="2"/>
</dbReference>
<keyword evidence="1" id="KW-0677">Repeat</keyword>
<dbReference type="PROSITE" id="PS51221">
    <property type="entry name" value="TTL"/>
    <property type="match status" value="1"/>
</dbReference>
<feature type="region of interest" description="Disordered" evidence="4">
    <location>
        <begin position="1"/>
        <end position="42"/>
    </location>
</feature>
<dbReference type="InterPro" id="IPR004344">
    <property type="entry name" value="TTL/TTLL_fam"/>
</dbReference>
<evidence type="ECO:0000259" key="5">
    <source>
        <dbReference type="PROSITE" id="PS50102"/>
    </source>
</evidence>
<dbReference type="InterPro" id="IPR012677">
    <property type="entry name" value="Nucleotide-bd_a/b_plait_sf"/>
</dbReference>
<organism evidence="6 7">
    <name type="scientific">Polarella glacialis</name>
    <name type="common">Dinoflagellate</name>
    <dbReference type="NCBI Taxonomy" id="89957"/>
    <lineage>
        <taxon>Eukaryota</taxon>
        <taxon>Sar</taxon>
        <taxon>Alveolata</taxon>
        <taxon>Dinophyceae</taxon>
        <taxon>Suessiales</taxon>
        <taxon>Suessiaceae</taxon>
        <taxon>Polarella</taxon>
    </lineage>
</organism>
<evidence type="ECO:0000313" key="7">
    <source>
        <dbReference type="Proteomes" id="UP000626109"/>
    </source>
</evidence>
<dbReference type="InterPro" id="IPR002343">
    <property type="entry name" value="Hud_Sxl_RNA"/>
</dbReference>
<dbReference type="Pfam" id="PF03133">
    <property type="entry name" value="TTL"/>
    <property type="match status" value="1"/>
</dbReference>
<evidence type="ECO:0000256" key="2">
    <source>
        <dbReference type="ARBA" id="ARBA00022884"/>
    </source>
</evidence>
<feature type="region of interest" description="Disordered" evidence="4">
    <location>
        <begin position="381"/>
        <end position="495"/>
    </location>
</feature>
<feature type="non-terminal residue" evidence="6">
    <location>
        <position position="971"/>
    </location>
</feature>
<dbReference type="SUPFAM" id="SSF56059">
    <property type="entry name" value="Glutathione synthetase ATP-binding domain-like"/>
    <property type="match status" value="1"/>
</dbReference>
<accession>A0A813IFQ4</accession>
<evidence type="ECO:0000256" key="4">
    <source>
        <dbReference type="SAM" id="MobiDB-lite"/>
    </source>
</evidence>
<dbReference type="SMART" id="SM00360">
    <property type="entry name" value="RRM"/>
    <property type="match status" value="2"/>
</dbReference>
<gene>
    <name evidence="6" type="ORF">PGLA2088_LOCUS9478</name>
</gene>
<dbReference type="PANTHER" id="PTHR46069">
    <property type="entry name" value="TUBULIN TYROSINE LIGASE"/>
    <property type="match status" value="1"/>
</dbReference>
<evidence type="ECO:0000313" key="6">
    <source>
        <dbReference type="EMBL" id="CAE8652150.1"/>
    </source>
</evidence>
<dbReference type="EMBL" id="CAJNNW010010484">
    <property type="protein sequence ID" value="CAE8652150.1"/>
    <property type="molecule type" value="Genomic_DNA"/>
</dbReference>
<feature type="compositionally biased region" description="Gly residues" evidence="4">
    <location>
        <begin position="291"/>
        <end position="301"/>
    </location>
</feature>
<feature type="domain" description="RRM" evidence="5">
    <location>
        <begin position="38"/>
        <end position="121"/>
    </location>
</feature>
<dbReference type="GO" id="GO:0003723">
    <property type="term" value="F:RNA binding"/>
    <property type="evidence" value="ECO:0007669"/>
    <property type="project" value="UniProtKB-UniRule"/>
</dbReference>
<dbReference type="InterPro" id="IPR035979">
    <property type="entry name" value="RBD_domain_sf"/>
</dbReference>
<dbReference type="CDD" id="cd00590">
    <property type="entry name" value="RRM_SF"/>
    <property type="match status" value="1"/>
</dbReference>
<feature type="non-terminal residue" evidence="6">
    <location>
        <position position="1"/>
    </location>
</feature>
<evidence type="ECO:0000256" key="1">
    <source>
        <dbReference type="ARBA" id="ARBA00022737"/>
    </source>
</evidence>